<comment type="subcellular location">
    <subcellularLocation>
        <location evidence="1">Nucleus</location>
    </subcellularLocation>
</comment>
<accession>A0A8H3C410</accession>
<keyword evidence="4" id="KW-0804">Transcription</keyword>
<gene>
    <name evidence="8" type="ORF">RDB_LOCUS178277</name>
</gene>
<dbReference type="GO" id="GO:0005669">
    <property type="term" value="C:transcription factor TFIID complex"/>
    <property type="evidence" value="ECO:0007669"/>
    <property type="project" value="InterPro"/>
</dbReference>
<protein>
    <recommendedName>
        <fullName evidence="7">TAFII28-like protein domain-containing protein</fullName>
    </recommendedName>
</protein>
<dbReference type="CDD" id="cd08048">
    <property type="entry name" value="HFD_TAF11"/>
    <property type="match status" value="1"/>
</dbReference>
<dbReference type="InterPro" id="IPR045127">
    <property type="entry name" value="TAF11-like"/>
</dbReference>
<feature type="domain" description="TAFII28-like protein" evidence="7">
    <location>
        <begin position="93"/>
        <end position="181"/>
    </location>
</feature>
<evidence type="ECO:0000313" key="8">
    <source>
        <dbReference type="EMBL" id="CAE6472684.1"/>
    </source>
</evidence>
<dbReference type="AlphaFoldDB" id="A0A8H3C410"/>
<evidence type="ECO:0000256" key="5">
    <source>
        <dbReference type="ARBA" id="ARBA00023242"/>
    </source>
</evidence>
<evidence type="ECO:0000313" key="9">
    <source>
        <dbReference type="Proteomes" id="UP000663846"/>
    </source>
</evidence>
<dbReference type="PANTHER" id="PTHR13218">
    <property type="entry name" value="TRANSCRIPTION INITIATION FACTOR TFIID SUBUNIT 11-RELATED"/>
    <property type="match status" value="1"/>
</dbReference>
<organism evidence="8 9">
    <name type="scientific">Rhizoctonia solani</name>
    <dbReference type="NCBI Taxonomy" id="456999"/>
    <lineage>
        <taxon>Eukaryota</taxon>
        <taxon>Fungi</taxon>
        <taxon>Dikarya</taxon>
        <taxon>Basidiomycota</taxon>
        <taxon>Agaricomycotina</taxon>
        <taxon>Agaricomycetes</taxon>
        <taxon>Cantharellales</taxon>
        <taxon>Ceratobasidiaceae</taxon>
        <taxon>Rhizoctonia</taxon>
    </lineage>
</organism>
<dbReference type="Gene3D" id="1.10.20.10">
    <property type="entry name" value="Histone, subunit A"/>
    <property type="match status" value="1"/>
</dbReference>
<evidence type="ECO:0000256" key="3">
    <source>
        <dbReference type="ARBA" id="ARBA00023015"/>
    </source>
</evidence>
<dbReference type="PANTHER" id="PTHR13218:SF8">
    <property type="entry name" value="TRANSCRIPTION INITIATION FACTOR TFIID SUBUNIT 11"/>
    <property type="match status" value="1"/>
</dbReference>
<reference evidence="8" key="1">
    <citation type="submission" date="2021-01" db="EMBL/GenBank/DDBJ databases">
        <authorList>
            <person name="Kaushik A."/>
        </authorList>
    </citation>
    <scope>NUCLEOTIDE SEQUENCE</scope>
    <source>
        <strain evidence="8">AG1-1C</strain>
    </source>
</reference>
<dbReference type="GO" id="GO:0046982">
    <property type="term" value="F:protein heterodimerization activity"/>
    <property type="evidence" value="ECO:0007669"/>
    <property type="project" value="InterPro"/>
</dbReference>
<evidence type="ECO:0000256" key="4">
    <source>
        <dbReference type="ARBA" id="ARBA00023163"/>
    </source>
</evidence>
<proteinExistence type="inferred from homology"/>
<feature type="compositionally biased region" description="Acidic residues" evidence="6">
    <location>
        <begin position="61"/>
        <end position="71"/>
    </location>
</feature>
<keyword evidence="3" id="KW-0805">Transcription regulation</keyword>
<comment type="similarity">
    <text evidence="2">Belongs to the TAF11 family.</text>
</comment>
<dbReference type="GO" id="GO:0051123">
    <property type="term" value="P:RNA polymerase II preinitiation complex assembly"/>
    <property type="evidence" value="ECO:0007669"/>
    <property type="project" value="InterPro"/>
</dbReference>
<evidence type="ECO:0000256" key="6">
    <source>
        <dbReference type="SAM" id="MobiDB-lite"/>
    </source>
</evidence>
<feature type="region of interest" description="Disordered" evidence="6">
    <location>
        <begin position="1"/>
        <end position="71"/>
    </location>
</feature>
<dbReference type="Pfam" id="PF04719">
    <property type="entry name" value="TAFII28"/>
    <property type="match status" value="1"/>
</dbReference>
<dbReference type="InterPro" id="IPR006809">
    <property type="entry name" value="TAFII28_dom"/>
</dbReference>
<dbReference type="InterPro" id="IPR009072">
    <property type="entry name" value="Histone-fold"/>
</dbReference>
<dbReference type="EMBL" id="CAJMWS010001079">
    <property type="protein sequence ID" value="CAE6472684.1"/>
    <property type="molecule type" value="Genomic_DNA"/>
</dbReference>
<name>A0A8H3C410_9AGAM</name>
<dbReference type="SUPFAM" id="SSF47113">
    <property type="entry name" value="Histone-fold"/>
    <property type="match status" value="1"/>
</dbReference>
<evidence type="ECO:0000259" key="7">
    <source>
        <dbReference type="Pfam" id="PF04719"/>
    </source>
</evidence>
<keyword evidence="5" id="KW-0539">Nucleus</keyword>
<evidence type="ECO:0000256" key="1">
    <source>
        <dbReference type="ARBA" id="ARBA00004123"/>
    </source>
</evidence>
<sequence length="398" mass="43635">MSSQKRKATNIDDIDVDAELEAGPSTNPYLKRGRTGTAEAASRAGSIAPNTAGVDGGGGGEGDDDDEEAPAMADDDYSAQLSWQSQSKENMKLLLSSFTPDQLARYETYRRSTLNKQSVRRFIHQSLGANVSVNVAQVIAGFSKVFVGEIIELARHVQQQSLPLGTAPGPLTPDHLRAAYQFYIQQTGHVGSAKPARGRRLFLIRQRTLRLLSRPGLGLVFETSTPSHFDSKVYTLTPHPSGLFDESTCAVFPQLAFLFASSAATFEFSLDEDEYFGSFLWTVSLSMNRSIQCRVSPPASPKLLAFDRTVRQNHAIQNGLDRLRRCEFPAEGGKERSEERELTGDHGSAISLKTQLLPALPGGNFKALMEGLRMDASSLLIAHEDTQKSNDLMVFFCR</sequence>
<comment type="caution">
    <text evidence="8">The sequence shown here is derived from an EMBL/GenBank/DDBJ whole genome shotgun (WGS) entry which is preliminary data.</text>
</comment>
<dbReference type="Proteomes" id="UP000663846">
    <property type="component" value="Unassembled WGS sequence"/>
</dbReference>
<evidence type="ECO:0000256" key="2">
    <source>
        <dbReference type="ARBA" id="ARBA00009788"/>
    </source>
</evidence>
<dbReference type="GO" id="GO:0016251">
    <property type="term" value="F:RNA polymerase II general transcription initiation factor activity"/>
    <property type="evidence" value="ECO:0007669"/>
    <property type="project" value="TreeGrafter"/>
</dbReference>